<keyword evidence="2" id="KW-1185">Reference proteome</keyword>
<accession>A0A8J4E134</accession>
<organism evidence="1 2">
    <name type="scientific">Virgisporangium aurantiacum</name>
    <dbReference type="NCBI Taxonomy" id="175570"/>
    <lineage>
        <taxon>Bacteria</taxon>
        <taxon>Bacillati</taxon>
        <taxon>Actinomycetota</taxon>
        <taxon>Actinomycetes</taxon>
        <taxon>Micromonosporales</taxon>
        <taxon>Micromonosporaceae</taxon>
        <taxon>Virgisporangium</taxon>
    </lineage>
</organism>
<dbReference type="Proteomes" id="UP000612585">
    <property type="component" value="Unassembled WGS sequence"/>
</dbReference>
<dbReference type="EMBL" id="BOPG01000020">
    <property type="protein sequence ID" value="GIJ55617.1"/>
    <property type="molecule type" value="Genomic_DNA"/>
</dbReference>
<dbReference type="AlphaFoldDB" id="A0A8J4E134"/>
<gene>
    <name evidence="1" type="ORF">Vau01_031330</name>
</gene>
<evidence type="ECO:0000313" key="1">
    <source>
        <dbReference type="EMBL" id="GIJ55617.1"/>
    </source>
</evidence>
<reference evidence="1" key="1">
    <citation type="submission" date="2021-01" db="EMBL/GenBank/DDBJ databases">
        <title>Whole genome shotgun sequence of Virgisporangium aurantiacum NBRC 16421.</title>
        <authorList>
            <person name="Komaki H."/>
            <person name="Tamura T."/>
        </authorList>
    </citation>
    <scope>NUCLEOTIDE SEQUENCE</scope>
    <source>
        <strain evidence="1">NBRC 16421</strain>
    </source>
</reference>
<comment type="caution">
    <text evidence="1">The sequence shown here is derived from an EMBL/GenBank/DDBJ whole genome shotgun (WGS) entry which is preliminary data.</text>
</comment>
<sequence length="158" mass="18231">MRLLFAIACLLLLALALTQYLRWRRVVHADGAFRCQVRLSAGCNRQLPRLRERWSRCRLRARWVGDELVVWNRPVLLTSVRLRGRICRDGVYRLTVLDVKRCGYRPVAVELELTDGSRIEVATVDAARMELVGPYLTAALKELPRAPRRRRHIRGSGS</sequence>
<name>A0A8J4E134_9ACTN</name>
<protein>
    <submittedName>
        <fullName evidence="1">Uncharacterized protein</fullName>
    </submittedName>
</protein>
<dbReference type="RefSeq" id="WP_203992697.1">
    <property type="nucleotide sequence ID" value="NZ_BOPG01000020.1"/>
</dbReference>
<evidence type="ECO:0000313" key="2">
    <source>
        <dbReference type="Proteomes" id="UP000612585"/>
    </source>
</evidence>
<proteinExistence type="predicted"/>